<accession>A0ABY5H1U0</accession>
<dbReference type="InterPro" id="IPR052341">
    <property type="entry name" value="LOG_family_nucleotidases"/>
</dbReference>
<evidence type="ECO:0000256" key="2">
    <source>
        <dbReference type="ARBA" id="ARBA00011985"/>
    </source>
</evidence>
<dbReference type="Pfam" id="PF14793">
    <property type="entry name" value="DUF4478"/>
    <property type="match status" value="1"/>
</dbReference>
<sequence>MATRNTTNASVSPKGSLETLSQREVQQLRETGCGSVYALFRQCALAILNTGSGSDNAKTILEAYPDFEVRIHQQDRGIRLELLNAPADAFVDGEMIASTREMLFSALRDIVYTQSELESKRVDFSSSQGITDYVFHLLRNAGTLRAGVEPKIVVCWGGHSINREEYKYTKIVGHELGLRGLDVCTGCGPGVMKGPMKGATIAHAKQRNVTGRYLGLTEPGIIAAEAPNPIVNELVILPDIEKRLEAFVRVGHGIIIFPGGAGTAEEFLYLLGILMHPDNRELPFPLILTGPRSAEPYLQQLHAFIGATMGEEAQQRYRIIVDDPAEVAREMAQGIQAVTQFRRERNDAFHFNWLLKIDESFQRPFEPTHENMASLNLTRDQPVHELAAQLRRAFSGIVAGNVKVQGIRLIEEHGPYQITGDQGIMRPLDRLLQAFVDQQRMKLPGGSAYVPSYKVVA</sequence>
<comment type="catalytic activity">
    <reaction evidence="1">
        <text>AMP + H2O = D-ribose 5-phosphate + adenine</text>
        <dbReference type="Rhea" id="RHEA:20129"/>
        <dbReference type="ChEBI" id="CHEBI:15377"/>
        <dbReference type="ChEBI" id="CHEBI:16708"/>
        <dbReference type="ChEBI" id="CHEBI:78346"/>
        <dbReference type="ChEBI" id="CHEBI:456215"/>
        <dbReference type="EC" id="3.2.2.4"/>
    </reaction>
</comment>
<dbReference type="PANTHER" id="PTHR43393">
    <property type="entry name" value="CYTOKININ RIBOSIDE 5'-MONOPHOSPHATE PHOSPHORIBOHYDROLASE"/>
    <property type="match status" value="1"/>
</dbReference>
<dbReference type="RefSeq" id="WP_255836819.1">
    <property type="nucleotide sequence ID" value="NZ_CP073346.1"/>
</dbReference>
<dbReference type="NCBIfam" id="NF038390">
    <property type="entry name" value="Nsidase_PpnN"/>
    <property type="match status" value="1"/>
</dbReference>
<evidence type="ECO:0000256" key="3">
    <source>
        <dbReference type="ARBA" id="ARBA00031983"/>
    </source>
</evidence>
<dbReference type="EMBL" id="CP073346">
    <property type="protein sequence ID" value="UTW06240.1"/>
    <property type="molecule type" value="Genomic_DNA"/>
</dbReference>
<dbReference type="InterPro" id="IPR037153">
    <property type="entry name" value="PpnN-like_sf"/>
</dbReference>
<evidence type="ECO:0000313" key="7">
    <source>
        <dbReference type="Proteomes" id="UP001059672"/>
    </source>
</evidence>
<dbReference type="PANTHER" id="PTHR43393:SF1">
    <property type="entry name" value="PYRIMIDINE_PURINE NUCLEOTIDE 5'-MONOPHOSPHATE NUCLEOSIDASE"/>
    <property type="match status" value="1"/>
</dbReference>
<feature type="domain" description="Pyrimidine/purine nucleotide 5'-monophosphate nucleosidase C-terminal" evidence="4">
    <location>
        <begin position="335"/>
        <end position="456"/>
    </location>
</feature>
<gene>
    <name evidence="6" type="ORF">KDW96_13710</name>
</gene>
<evidence type="ECO:0000256" key="1">
    <source>
        <dbReference type="ARBA" id="ARBA00000274"/>
    </source>
</evidence>
<dbReference type="Gene3D" id="3.40.50.450">
    <property type="match status" value="1"/>
</dbReference>
<feature type="domain" description="Pyrimidine/purine nucleotide 5'-monophosphate nucleosidase N-terminal" evidence="5">
    <location>
        <begin position="10"/>
        <end position="116"/>
    </location>
</feature>
<reference evidence="6" key="1">
    <citation type="submission" date="2021-04" db="EMBL/GenBank/DDBJ databases">
        <title>Oceanospirillales bacteria with DddD are important DMSP degraders in coastal seawater.</title>
        <authorList>
            <person name="Liu J."/>
        </authorList>
    </citation>
    <scope>NUCLEOTIDE SEQUENCE</scope>
    <source>
        <strain evidence="6">D13-4</strain>
    </source>
</reference>
<dbReference type="InterPro" id="IPR027820">
    <property type="entry name" value="PpnN_N"/>
</dbReference>
<proteinExistence type="predicted"/>
<dbReference type="SUPFAM" id="SSF102405">
    <property type="entry name" value="MCP/YpsA-like"/>
    <property type="match status" value="1"/>
</dbReference>
<keyword evidence="7" id="KW-1185">Reference proteome</keyword>
<dbReference type="InterPro" id="IPR049788">
    <property type="entry name" value="PpnN"/>
</dbReference>
<dbReference type="Gene3D" id="3.30.1850.10">
    <property type="entry name" value="MoCo carrier protein-like"/>
    <property type="match status" value="1"/>
</dbReference>
<dbReference type="InterPro" id="IPR021826">
    <property type="entry name" value="PpnN_C"/>
</dbReference>
<name>A0ABY5H1U0_9PSED</name>
<dbReference type="Pfam" id="PF11892">
    <property type="entry name" value="PpnN_C"/>
    <property type="match status" value="1"/>
</dbReference>
<protein>
    <recommendedName>
        <fullName evidence="3">AMP nucleosidase</fullName>
        <ecNumber evidence="2">3.2.2.4</ecNumber>
    </recommendedName>
    <alternativeName>
        <fullName evidence="3">AMP nucleosidase</fullName>
    </alternativeName>
</protein>
<evidence type="ECO:0000259" key="4">
    <source>
        <dbReference type="Pfam" id="PF11892"/>
    </source>
</evidence>
<dbReference type="EC" id="3.2.2.4" evidence="2"/>
<dbReference type="Proteomes" id="UP001059672">
    <property type="component" value="Chromosome"/>
</dbReference>
<evidence type="ECO:0000313" key="6">
    <source>
        <dbReference type="EMBL" id="UTW06240.1"/>
    </source>
</evidence>
<evidence type="ECO:0000259" key="5">
    <source>
        <dbReference type="Pfam" id="PF14793"/>
    </source>
</evidence>
<organism evidence="6 7">
    <name type="scientific">Pseudomonas benzenivorans</name>
    <dbReference type="NCBI Taxonomy" id="556533"/>
    <lineage>
        <taxon>Bacteria</taxon>
        <taxon>Pseudomonadati</taxon>
        <taxon>Pseudomonadota</taxon>
        <taxon>Gammaproteobacteria</taxon>
        <taxon>Pseudomonadales</taxon>
        <taxon>Pseudomonadaceae</taxon>
        <taxon>Pseudomonas</taxon>
    </lineage>
</organism>
<dbReference type="Pfam" id="PF03641">
    <property type="entry name" value="Lysine_decarbox"/>
    <property type="match status" value="1"/>
</dbReference>
<dbReference type="InterPro" id="IPR031100">
    <property type="entry name" value="LOG_fam"/>
</dbReference>